<keyword evidence="2" id="KW-1185">Reference proteome</keyword>
<dbReference type="RefSeq" id="WP_184748298.1">
    <property type="nucleotide sequence ID" value="NZ_JACHGJ010000009.1"/>
</dbReference>
<protein>
    <submittedName>
        <fullName evidence="1">Uncharacterized protein</fullName>
    </submittedName>
</protein>
<reference evidence="1 2" key="1">
    <citation type="submission" date="2020-08" db="EMBL/GenBank/DDBJ databases">
        <title>Genomic Encyclopedia of Type Strains, Phase IV (KMG-IV): sequencing the most valuable type-strain genomes for metagenomic binning, comparative biology and taxonomic classification.</title>
        <authorList>
            <person name="Goeker M."/>
        </authorList>
    </citation>
    <scope>NUCLEOTIDE SEQUENCE [LARGE SCALE GENOMIC DNA]</scope>
    <source>
        <strain evidence="1 2">DSM 2461</strain>
    </source>
</reference>
<evidence type="ECO:0000313" key="1">
    <source>
        <dbReference type="EMBL" id="MBB6482062.1"/>
    </source>
</evidence>
<dbReference type="Proteomes" id="UP000587760">
    <property type="component" value="Unassembled WGS sequence"/>
</dbReference>
<comment type="caution">
    <text evidence="1">The sequence shown here is derived from an EMBL/GenBank/DDBJ whole genome shotgun (WGS) entry which is preliminary data.</text>
</comment>
<dbReference type="EMBL" id="JACHGJ010000009">
    <property type="protein sequence ID" value="MBB6482062.1"/>
    <property type="molecule type" value="Genomic_DNA"/>
</dbReference>
<proteinExistence type="predicted"/>
<organism evidence="1 2">
    <name type="scientific">Spirochaeta isovalerica</name>
    <dbReference type="NCBI Taxonomy" id="150"/>
    <lineage>
        <taxon>Bacteria</taxon>
        <taxon>Pseudomonadati</taxon>
        <taxon>Spirochaetota</taxon>
        <taxon>Spirochaetia</taxon>
        <taxon>Spirochaetales</taxon>
        <taxon>Spirochaetaceae</taxon>
        <taxon>Spirochaeta</taxon>
    </lineage>
</organism>
<accession>A0A841RID1</accession>
<dbReference type="AlphaFoldDB" id="A0A841RID1"/>
<gene>
    <name evidence="1" type="ORF">HNR50_003750</name>
</gene>
<name>A0A841RID1_9SPIO</name>
<evidence type="ECO:0000313" key="2">
    <source>
        <dbReference type="Proteomes" id="UP000587760"/>
    </source>
</evidence>
<sequence length="308" mass="35441">MRQPTVIVPYGGPDSSGRVDDIFLYLRPESNGVLVESTLMTVLRGQKQYRDNAELVYLANLPGDFIMDNHVIEEHYSINYKFAAGGRKCFTPMMKKRFEEHYGVLFDDCDVVGSFDALDLLSLSEEELFSIWVPFEDILFVNGQSVKKYKDLYIINYDIPALLHKNNYATDIAVMVLRSSLSLKDFHRMIVSMEEALVSRGIMDNSKPPSRYFHFSKSPFEQILDGMGYLYTPEGDHLPLENISFTVSLLENGFSMDEIQGIMKYPIMGFEEKGNLIEDNVFIRTRNKTFSEALQILVSAKWQIYIDY</sequence>